<sequence length="399" mass="43397">MLLTRTAPTPIHSRPTDTPGSRRPSVCLRTVTTVEGMFIAPCDAHSQSAPPTRTHALATPLTTPLHRKPQSTTLQKHPSSPLPTCTTRTHAPRNTPPQQLPHPHLPHPHRSNDSSELGRKMKKPRPPASSPSRVHVAREVLLARIVPLARLAPLASLVPQAHLLSLARLVLVARLVPIARLAPLPRLLPLTRRLVAFSSCDHTACTESQQPHRHQHDPLRHSNATTATAARPPPLTRQQLNRTSPPSSHSTHRLAAWPHGPPSTPQPDPVPPPPHLIPWRSRSGAPPTGLLPSALASLICPTPQPLAASSAPRPDQPRFPSPPGWPRRPPPPAHPLLPRQPPTCPLPASLSYHHSPAGLPLTSSPYVHHHQPKQAARPPLPTRRRQGAPGYRRDRGSRA</sequence>
<keyword evidence="2" id="KW-1185">Reference proteome</keyword>
<evidence type="ECO:0000313" key="1">
    <source>
        <dbReference type="EMBL" id="KAK1868782.1"/>
    </source>
</evidence>
<protein>
    <submittedName>
        <fullName evidence="1">Uncharacterized protein</fullName>
    </submittedName>
</protein>
<reference evidence="1" key="1">
    <citation type="submission" date="2019-11" db="EMBL/GenBank/DDBJ databases">
        <title>Nori genome reveals adaptations in red seaweeds to the harsh intertidal environment.</title>
        <authorList>
            <person name="Wang D."/>
            <person name="Mao Y."/>
        </authorList>
    </citation>
    <scope>NUCLEOTIDE SEQUENCE</scope>
    <source>
        <tissue evidence="1">Gametophyte</tissue>
    </source>
</reference>
<proteinExistence type="predicted"/>
<evidence type="ECO:0000313" key="2">
    <source>
        <dbReference type="Proteomes" id="UP000798662"/>
    </source>
</evidence>
<name>A0ACC3CG94_PYRYE</name>
<organism evidence="1 2">
    <name type="scientific">Pyropia yezoensis</name>
    <name type="common">Susabi-nori</name>
    <name type="synonym">Porphyra yezoensis</name>
    <dbReference type="NCBI Taxonomy" id="2788"/>
    <lineage>
        <taxon>Eukaryota</taxon>
        <taxon>Rhodophyta</taxon>
        <taxon>Bangiophyceae</taxon>
        <taxon>Bangiales</taxon>
        <taxon>Bangiaceae</taxon>
        <taxon>Pyropia</taxon>
    </lineage>
</organism>
<comment type="caution">
    <text evidence="1">The sequence shown here is derived from an EMBL/GenBank/DDBJ whole genome shotgun (WGS) entry which is preliminary data.</text>
</comment>
<dbReference type="Proteomes" id="UP000798662">
    <property type="component" value="Chromosome 3"/>
</dbReference>
<dbReference type="EMBL" id="CM020620">
    <property type="protein sequence ID" value="KAK1868782.1"/>
    <property type="molecule type" value="Genomic_DNA"/>
</dbReference>
<gene>
    <name evidence="1" type="ORF">I4F81_011265</name>
</gene>
<accession>A0ACC3CG94</accession>